<dbReference type="Pfam" id="PF13440">
    <property type="entry name" value="Polysacc_synt_3"/>
    <property type="match status" value="1"/>
</dbReference>
<reference evidence="9" key="1">
    <citation type="submission" date="2017-09" db="EMBL/GenBank/DDBJ databases">
        <title>Depth-based differentiation of microbial function through sediment-hosted aquifers and enrichment of novel symbionts in the deep terrestrial subsurface.</title>
        <authorList>
            <person name="Probst A.J."/>
            <person name="Ladd B."/>
            <person name="Jarett J.K."/>
            <person name="Geller-Mcgrath D.E."/>
            <person name="Sieber C.M.K."/>
            <person name="Emerson J.B."/>
            <person name="Anantharaman K."/>
            <person name="Thomas B.C."/>
            <person name="Malmstrom R."/>
            <person name="Stieglmeier M."/>
            <person name="Klingl A."/>
            <person name="Woyke T."/>
            <person name="Ryan C.M."/>
            <person name="Banfield J.F."/>
        </authorList>
    </citation>
    <scope>NUCLEOTIDE SEQUENCE [LARGE SCALE GENOMIC DNA]</scope>
</reference>
<feature type="transmembrane region" description="Helical" evidence="7">
    <location>
        <begin position="174"/>
        <end position="193"/>
    </location>
</feature>
<dbReference type="EMBL" id="PEUY01000015">
    <property type="protein sequence ID" value="PIV11324.1"/>
    <property type="molecule type" value="Genomic_DNA"/>
</dbReference>
<accession>A0A2M7BXN2</accession>
<feature type="transmembrane region" description="Helical" evidence="7">
    <location>
        <begin position="328"/>
        <end position="349"/>
    </location>
</feature>
<keyword evidence="3" id="KW-1003">Cell membrane</keyword>
<comment type="caution">
    <text evidence="8">The sequence shown here is derived from an EMBL/GenBank/DDBJ whole genome shotgun (WGS) entry which is preliminary data.</text>
</comment>
<sequence length="477" mass="54224">MDDLKKKTIISTLSLFFQSGYSAFLGLVANLVLTILLSPAIFGIYIATLSIISIFNYFSDIGMAASLIQKKEIDRNDERTVFTVQQLLIITLVIIGFTLTKSIQNFYRLPSQGILLYHALLIGFFLSSLKTLPSIILERKIQFQKIVLVQIIENTCFYLTVIILAILGWGLNSFSLAVIIRSIIGVITIYIISPWKPGVAFSFPSFKKLVSFGLPFQTTSLLALVKDDLITLYLGKVLGFQFLGYIGWAKKWAEAPIRIIMDNINRILFPLFSRLQREKQKLTRLVEKAIFYQSLFIVPATFGLVLTMDKFIQIIPKYLRWQPALPLFYLFCLSALFSSYSTPFINLLNGLGQVKISFYFMIFWTALTWILTPLLTKTYSLYGFPFTLIILSSTFLLVIQQAKKYLEFQVIKNVFPAFISSCLMVAATNLSFRLPFNLTLTLLVAILIGIITYGLTLLLIFKVNLFEEIKLLLNKNG</sequence>
<evidence type="ECO:0000313" key="9">
    <source>
        <dbReference type="Proteomes" id="UP000230673"/>
    </source>
</evidence>
<evidence type="ECO:0000256" key="6">
    <source>
        <dbReference type="ARBA" id="ARBA00023136"/>
    </source>
</evidence>
<keyword evidence="4 7" id="KW-0812">Transmembrane</keyword>
<feature type="transmembrane region" description="Helical" evidence="7">
    <location>
        <begin position="230"/>
        <end position="248"/>
    </location>
</feature>
<dbReference type="PANTHER" id="PTHR30250">
    <property type="entry name" value="PST FAMILY PREDICTED COLANIC ACID TRANSPORTER"/>
    <property type="match status" value="1"/>
</dbReference>
<feature type="transmembrane region" description="Helical" evidence="7">
    <location>
        <begin position="12"/>
        <end position="33"/>
    </location>
</feature>
<evidence type="ECO:0000256" key="4">
    <source>
        <dbReference type="ARBA" id="ARBA00022692"/>
    </source>
</evidence>
<organism evidence="8 9">
    <name type="scientific">Candidatus Roizmanbacteria bacterium CG03_land_8_20_14_0_80_35_26</name>
    <dbReference type="NCBI Taxonomy" id="1974845"/>
    <lineage>
        <taxon>Bacteria</taxon>
        <taxon>Candidatus Roizmaniibacteriota</taxon>
    </lineage>
</organism>
<comment type="similarity">
    <text evidence="2">Belongs to the polysaccharide synthase family.</text>
</comment>
<evidence type="ECO:0000256" key="1">
    <source>
        <dbReference type="ARBA" id="ARBA00004651"/>
    </source>
</evidence>
<keyword evidence="6 7" id="KW-0472">Membrane</keyword>
<evidence type="ECO:0000313" key="8">
    <source>
        <dbReference type="EMBL" id="PIV11324.1"/>
    </source>
</evidence>
<evidence type="ECO:0000256" key="5">
    <source>
        <dbReference type="ARBA" id="ARBA00022989"/>
    </source>
</evidence>
<keyword evidence="5 7" id="KW-1133">Transmembrane helix</keyword>
<comment type="subcellular location">
    <subcellularLocation>
        <location evidence="1">Cell membrane</location>
        <topology evidence="1">Multi-pass membrane protein</topology>
    </subcellularLocation>
</comment>
<name>A0A2M7BXN2_9BACT</name>
<dbReference type="PANTHER" id="PTHR30250:SF10">
    <property type="entry name" value="LIPOPOLYSACCHARIDE BIOSYNTHESIS PROTEIN WZXC"/>
    <property type="match status" value="1"/>
</dbReference>
<proteinExistence type="inferred from homology"/>
<gene>
    <name evidence="8" type="ORF">COS50_00910</name>
</gene>
<dbReference type="GO" id="GO:0005886">
    <property type="term" value="C:plasma membrane"/>
    <property type="evidence" value="ECO:0007669"/>
    <property type="project" value="UniProtKB-SubCell"/>
</dbReference>
<evidence type="ECO:0000256" key="3">
    <source>
        <dbReference type="ARBA" id="ARBA00022475"/>
    </source>
</evidence>
<dbReference type="AlphaFoldDB" id="A0A2M7BXN2"/>
<feature type="transmembrane region" description="Helical" evidence="7">
    <location>
        <begin position="289"/>
        <end position="308"/>
    </location>
</feature>
<protein>
    <submittedName>
        <fullName evidence="8">Uncharacterized protein</fullName>
    </submittedName>
</protein>
<dbReference type="InterPro" id="IPR050833">
    <property type="entry name" value="Poly_Biosynth_Transport"/>
</dbReference>
<feature type="transmembrane region" description="Helical" evidence="7">
    <location>
        <begin position="356"/>
        <end position="375"/>
    </location>
</feature>
<evidence type="ECO:0000256" key="2">
    <source>
        <dbReference type="ARBA" id="ARBA00007430"/>
    </source>
</evidence>
<feature type="transmembrane region" description="Helical" evidence="7">
    <location>
        <begin position="381"/>
        <end position="399"/>
    </location>
</feature>
<feature type="transmembrane region" description="Helical" evidence="7">
    <location>
        <begin position="39"/>
        <end position="59"/>
    </location>
</feature>
<feature type="transmembrane region" description="Helical" evidence="7">
    <location>
        <begin position="106"/>
        <end position="126"/>
    </location>
</feature>
<evidence type="ECO:0000256" key="7">
    <source>
        <dbReference type="SAM" id="Phobius"/>
    </source>
</evidence>
<feature type="transmembrane region" description="Helical" evidence="7">
    <location>
        <begin position="80"/>
        <end position="100"/>
    </location>
</feature>
<feature type="transmembrane region" description="Helical" evidence="7">
    <location>
        <begin position="411"/>
        <end position="432"/>
    </location>
</feature>
<feature type="transmembrane region" description="Helical" evidence="7">
    <location>
        <begin position="438"/>
        <end position="461"/>
    </location>
</feature>
<dbReference type="Proteomes" id="UP000230673">
    <property type="component" value="Unassembled WGS sequence"/>
</dbReference>